<dbReference type="PROSITE" id="PS50157">
    <property type="entry name" value="ZINC_FINGER_C2H2_2"/>
    <property type="match status" value="4"/>
</dbReference>
<evidence type="ECO:0000256" key="6">
    <source>
        <dbReference type="ARBA" id="ARBA00023015"/>
    </source>
</evidence>
<dbReference type="EMBL" id="OB665308">
    <property type="protein sequence ID" value="CAD7232909.1"/>
    <property type="molecule type" value="Genomic_DNA"/>
</dbReference>
<dbReference type="Pfam" id="PF00096">
    <property type="entry name" value="zf-C2H2"/>
    <property type="match status" value="2"/>
</dbReference>
<evidence type="ECO:0000256" key="8">
    <source>
        <dbReference type="ARBA" id="ARBA00023242"/>
    </source>
</evidence>
<evidence type="ECO:0000256" key="7">
    <source>
        <dbReference type="ARBA" id="ARBA00023163"/>
    </source>
</evidence>
<organism evidence="10">
    <name type="scientific">Cyprideis torosa</name>
    <dbReference type="NCBI Taxonomy" id="163714"/>
    <lineage>
        <taxon>Eukaryota</taxon>
        <taxon>Metazoa</taxon>
        <taxon>Ecdysozoa</taxon>
        <taxon>Arthropoda</taxon>
        <taxon>Crustacea</taxon>
        <taxon>Oligostraca</taxon>
        <taxon>Ostracoda</taxon>
        <taxon>Podocopa</taxon>
        <taxon>Podocopida</taxon>
        <taxon>Cytherocopina</taxon>
        <taxon>Cytheroidea</taxon>
        <taxon>Cytherideidae</taxon>
        <taxon>Cyprideis</taxon>
    </lineage>
</organism>
<dbReference type="GO" id="GO:0008270">
    <property type="term" value="F:zinc ion binding"/>
    <property type="evidence" value="ECO:0007669"/>
    <property type="project" value="UniProtKB-KW"/>
</dbReference>
<dbReference type="GO" id="GO:0000981">
    <property type="term" value="F:DNA-binding transcription factor activity, RNA polymerase II-specific"/>
    <property type="evidence" value="ECO:0007669"/>
    <property type="project" value="TreeGrafter"/>
</dbReference>
<keyword evidence="5" id="KW-0862">Zinc</keyword>
<evidence type="ECO:0000256" key="9">
    <source>
        <dbReference type="SAM" id="MobiDB-lite"/>
    </source>
</evidence>
<dbReference type="AlphaFoldDB" id="A0A7R8ZV76"/>
<keyword evidence="6" id="KW-0805">Transcription regulation</keyword>
<dbReference type="FunFam" id="3.30.160.60:FF:000634">
    <property type="entry name" value="Zinc finger X-chromosomal protein"/>
    <property type="match status" value="1"/>
</dbReference>
<comment type="subcellular location">
    <subcellularLocation>
        <location evidence="1">Nucleus</location>
    </subcellularLocation>
</comment>
<dbReference type="InterPro" id="IPR013087">
    <property type="entry name" value="Znf_C2H2_type"/>
</dbReference>
<keyword evidence="2" id="KW-0479">Metal-binding</keyword>
<reference evidence="10" key="1">
    <citation type="submission" date="2020-11" db="EMBL/GenBank/DDBJ databases">
        <authorList>
            <person name="Tran Van P."/>
        </authorList>
    </citation>
    <scope>NUCLEOTIDE SEQUENCE</scope>
</reference>
<dbReference type="FunFam" id="3.30.160.60:FF:000446">
    <property type="entry name" value="Zinc finger protein"/>
    <property type="match status" value="1"/>
</dbReference>
<dbReference type="PROSITE" id="PS00028">
    <property type="entry name" value="ZINC_FINGER_C2H2_1"/>
    <property type="match status" value="3"/>
</dbReference>
<sequence length="264" mass="29345">MNSEVEKEHSAFEILGEDDGYALPKFDGIEVLTDHKESTESGQTAPLTNIVPGSMENKNQTSVASDPIEWKKRFTCGVCGKSLSTKRNLQTHEFIHSGEKPFACRICGKSFAQSGHLTRHKLSHTGEKPFPCRICGKSFAQCDGFRSKTGLHNHGKKHSEGNQFVCVLCEQPFRLVEDLETHLKWHIESDGFRSKSGLNYHERKHSEGDQSTCALCESPTKKTSASIARFVEMDLEASRDLTITKGSTLKVISPLVLSVVYLSD</sequence>
<evidence type="ECO:0000256" key="4">
    <source>
        <dbReference type="ARBA" id="ARBA00022771"/>
    </source>
</evidence>
<evidence type="ECO:0000256" key="3">
    <source>
        <dbReference type="ARBA" id="ARBA00022737"/>
    </source>
</evidence>
<dbReference type="SMART" id="SM00355">
    <property type="entry name" value="ZnF_C2H2"/>
    <property type="match status" value="4"/>
</dbReference>
<keyword evidence="8" id="KW-0539">Nucleus</keyword>
<dbReference type="GO" id="GO:0003677">
    <property type="term" value="F:DNA binding"/>
    <property type="evidence" value="ECO:0007669"/>
    <property type="project" value="UniProtKB-KW"/>
</dbReference>
<evidence type="ECO:0000256" key="1">
    <source>
        <dbReference type="ARBA" id="ARBA00004123"/>
    </source>
</evidence>
<accession>A0A7R8ZV76</accession>
<evidence type="ECO:0000313" key="10">
    <source>
        <dbReference type="EMBL" id="CAD7232909.1"/>
    </source>
</evidence>
<dbReference type="PANTHER" id="PTHR24394">
    <property type="entry name" value="ZINC FINGER PROTEIN"/>
    <property type="match status" value="1"/>
</dbReference>
<dbReference type="InterPro" id="IPR036236">
    <property type="entry name" value="Znf_C2H2_sf"/>
</dbReference>
<dbReference type="SUPFAM" id="SSF57667">
    <property type="entry name" value="beta-beta-alpha zinc fingers"/>
    <property type="match status" value="2"/>
</dbReference>
<keyword evidence="3" id="KW-0677">Repeat</keyword>
<feature type="region of interest" description="Disordered" evidence="9">
    <location>
        <begin position="35"/>
        <end position="64"/>
    </location>
</feature>
<protein>
    <submittedName>
        <fullName evidence="10">Uncharacterized protein</fullName>
    </submittedName>
</protein>
<gene>
    <name evidence="10" type="ORF">CTOB1V02_LOCUS10734</name>
</gene>
<keyword evidence="7" id="KW-0804">Transcription</keyword>
<dbReference type="GO" id="GO:0005634">
    <property type="term" value="C:nucleus"/>
    <property type="evidence" value="ECO:0007669"/>
    <property type="project" value="UniProtKB-SubCell"/>
</dbReference>
<dbReference type="PANTHER" id="PTHR24394:SF48">
    <property type="entry name" value="ZINC FINGER PROTEIN 771"/>
    <property type="match status" value="1"/>
</dbReference>
<dbReference type="Gene3D" id="3.30.160.60">
    <property type="entry name" value="Classic Zinc Finger"/>
    <property type="match status" value="4"/>
</dbReference>
<dbReference type="OrthoDB" id="8423854at2759"/>
<evidence type="ECO:0000256" key="5">
    <source>
        <dbReference type="ARBA" id="ARBA00022833"/>
    </source>
</evidence>
<keyword evidence="4" id="KW-0863">Zinc-finger</keyword>
<evidence type="ECO:0000256" key="2">
    <source>
        <dbReference type="ARBA" id="ARBA00022723"/>
    </source>
</evidence>
<name>A0A7R8ZV76_9CRUS</name>
<proteinExistence type="predicted"/>